<keyword evidence="1" id="KW-0472">Membrane</keyword>
<keyword evidence="1" id="KW-0812">Transmembrane</keyword>
<dbReference type="Proteomes" id="UP000093694">
    <property type="component" value="Unassembled WGS sequence"/>
</dbReference>
<dbReference type="CDD" id="cd21807">
    <property type="entry name" value="ABC-2_lan_permease_MutE_EpiE-like"/>
    <property type="match status" value="1"/>
</dbReference>
<feature type="transmembrane region" description="Helical" evidence="1">
    <location>
        <begin position="16"/>
        <end position="35"/>
    </location>
</feature>
<name>A0A162LH82_9CLOT</name>
<dbReference type="Proteomes" id="UP000077384">
    <property type="component" value="Unassembled WGS sequence"/>
</dbReference>
<reference evidence="3 5" key="2">
    <citation type="journal article" date="2016" name="Front. Microbiol.">
        <title>Industrial Acetogenic Biocatalysts: A Comparative Metabolic and Genomic Analysis.</title>
        <authorList>
            <person name="Bengelsdorf F."/>
            <person name="Poehlein A."/>
            <person name="Sonja S."/>
            <person name="Erz C."/>
            <person name="Hummel T."/>
            <person name="Hoffmeister S."/>
            <person name="Daniel R."/>
            <person name="Durre P."/>
        </authorList>
    </citation>
    <scope>NUCLEOTIDE SEQUENCE [LARGE SCALE GENOMIC DNA]</scope>
    <source>
        <strain evidence="3 5">PTA-10522</strain>
    </source>
</reference>
<gene>
    <name evidence="3" type="ORF">CLCOS_09630</name>
    <name evidence="2" type="ORF">WX73_04226</name>
</gene>
<dbReference type="InterPro" id="IPR021205">
    <property type="entry name" value="Lanti_perm_SpaE/MutE/EpiE-like"/>
</dbReference>
<dbReference type="EMBL" id="LROR01000034">
    <property type="protein sequence ID" value="OBR96265.1"/>
    <property type="molecule type" value="Genomic_DNA"/>
</dbReference>
<evidence type="ECO:0000313" key="4">
    <source>
        <dbReference type="Proteomes" id="UP000077384"/>
    </source>
</evidence>
<evidence type="ECO:0000256" key="1">
    <source>
        <dbReference type="SAM" id="Phobius"/>
    </source>
</evidence>
<feature type="transmembrane region" description="Helical" evidence="1">
    <location>
        <begin position="87"/>
        <end position="113"/>
    </location>
</feature>
<comment type="caution">
    <text evidence="2">The sequence shown here is derived from an EMBL/GenBank/DDBJ whole genome shotgun (WGS) entry which is preliminary data.</text>
</comment>
<organism evidence="2 4">
    <name type="scientific">Clostridium coskatii</name>
    <dbReference type="NCBI Taxonomy" id="1705578"/>
    <lineage>
        <taxon>Bacteria</taxon>
        <taxon>Bacillati</taxon>
        <taxon>Bacillota</taxon>
        <taxon>Clostridia</taxon>
        <taxon>Eubacteriales</taxon>
        <taxon>Clostridiaceae</taxon>
        <taxon>Clostridium</taxon>
    </lineage>
</organism>
<dbReference type="PATRIC" id="fig|1705578.3.peg.4339"/>
<keyword evidence="5" id="KW-1185">Reference proteome</keyword>
<feature type="transmembrane region" description="Helical" evidence="1">
    <location>
        <begin position="155"/>
        <end position="177"/>
    </location>
</feature>
<sequence length="251" mass="28106">MEAYFKSEYLKIKHTFIGKLIFLAPIFTILCTLALEPTYFQINMYNWWYSMLLPGMVSLLCTLVAVKDKKMKNMAVLSLPVDLKKVWISKILVCMLMIVIASIIHLFGVVVIGNVLPFQNPEGRIPITSSALGSLVLIITFLWQVPLCLFLGSKVGMFPTILINIVAYELGAVIFSLKKVLWLIPYAIPARLMCPIVKILPNGLPAVPGSKRFEPELLSHSVILPGIIITLVLFVILTILTAKWYEGQEAK</sequence>
<evidence type="ECO:0000313" key="3">
    <source>
        <dbReference type="EMBL" id="OBR96265.1"/>
    </source>
</evidence>
<protein>
    <submittedName>
        <fullName evidence="2">ABC-2 family transporter protein</fullName>
    </submittedName>
</protein>
<dbReference type="EMBL" id="LITQ01000012">
    <property type="protein sequence ID" value="OAA93476.1"/>
    <property type="molecule type" value="Genomic_DNA"/>
</dbReference>
<evidence type="ECO:0000313" key="2">
    <source>
        <dbReference type="EMBL" id="OAA93476.1"/>
    </source>
</evidence>
<dbReference type="AlphaFoldDB" id="A0A162LH82"/>
<accession>A0A162LH82</accession>
<proteinExistence type="predicted"/>
<feature type="transmembrane region" description="Helical" evidence="1">
    <location>
        <begin position="47"/>
        <end position="66"/>
    </location>
</feature>
<dbReference type="NCBIfam" id="TIGR03732">
    <property type="entry name" value="lanti_perm_MutE"/>
    <property type="match status" value="1"/>
</dbReference>
<evidence type="ECO:0000313" key="5">
    <source>
        <dbReference type="Proteomes" id="UP000093694"/>
    </source>
</evidence>
<reference evidence="2 4" key="1">
    <citation type="journal article" date="2015" name="Biotechnol. Bioeng.">
        <title>Genome sequence and phenotypic characterization of Caulobacter segnis.</title>
        <authorList>
            <person name="Patel S."/>
            <person name="Fletcher B."/>
            <person name="Scott D.C."/>
            <person name="Ely B."/>
        </authorList>
    </citation>
    <scope>NUCLEOTIDE SEQUENCE [LARGE SCALE GENOMIC DNA]</scope>
    <source>
        <strain evidence="2 4">PS02</strain>
    </source>
</reference>
<feature type="transmembrane region" description="Helical" evidence="1">
    <location>
        <begin position="222"/>
        <end position="245"/>
    </location>
</feature>
<feature type="transmembrane region" description="Helical" evidence="1">
    <location>
        <begin position="125"/>
        <end position="143"/>
    </location>
</feature>
<keyword evidence="1" id="KW-1133">Transmembrane helix</keyword>